<dbReference type="STRING" id="70415.A0A5S6R306"/>
<name>A0A5S6R306_TRIMR</name>
<comment type="similarity">
    <text evidence="1">Belongs to the calponin family.</text>
</comment>
<dbReference type="InterPro" id="IPR000557">
    <property type="entry name" value="Calponin_repeat"/>
</dbReference>
<organism evidence="3 4">
    <name type="scientific">Trichuris muris</name>
    <name type="common">Mouse whipworm</name>
    <dbReference type="NCBI Taxonomy" id="70415"/>
    <lineage>
        <taxon>Eukaryota</taxon>
        <taxon>Metazoa</taxon>
        <taxon>Ecdysozoa</taxon>
        <taxon>Nematoda</taxon>
        <taxon>Enoplea</taxon>
        <taxon>Dorylaimia</taxon>
        <taxon>Trichinellida</taxon>
        <taxon>Trichuridae</taxon>
        <taxon>Trichuris</taxon>
    </lineage>
</organism>
<dbReference type="GO" id="GO:0007015">
    <property type="term" value="P:actin filament organization"/>
    <property type="evidence" value="ECO:0007669"/>
    <property type="project" value="TreeGrafter"/>
</dbReference>
<proteinExistence type="inferred from homology"/>
<evidence type="ECO:0000256" key="1">
    <source>
        <dbReference type="ARBA" id="ARBA00009631"/>
    </source>
</evidence>
<evidence type="ECO:0000313" key="3">
    <source>
        <dbReference type="Proteomes" id="UP000046395"/>
    </source>
</evidence>
<dbReference type="GO" id="GO:0015629">
    <property type="term" value="C:actin cytoskeleton"/>
    <property type="evidence" value="ECO:0007669"/>
    <property type="project" value="TreeGrafter"/>
</dbReference>
<protein>
    <submittedName>
        <fullName evidence="4">Calponin family repeat-containing domain protein</fullName>
    </submittedName>
</protein>
<dbReference type="Pfam" id="PF00402">
    <property type="entry name" value="Calponin"/>
    <property type="match status" value="3"/>
</dbReference>
<dbReference type="AlphaFoldDB" id="A0A5S6R306"/>
<sequence length="359" mass="40066">MANENGTDKSKHWTYEQLNGGQAVLSLQTGTNKFASQKGMTAFGMPRANVSRTNNGAFLEPDRKGEGIVPAQCGTNRFASQKGLSPFMTIRPNICRMQDKDGWQNASDKLRQASQAVIPMQAGTNKFATQGDGVVMGARRNQCTRVRGRLPKDRRSENVIPFQSGTNVFASQNGMTDPPGVGAYRQATMEPEGLNFTEEQLRRSSLDVPWLAGTNKLATQRGSGGFLKQRDVIFKSVGGKQLPEELKRKSDGILRLQFGTNKLASQSGMTGFGTCRNVLTNTKWKKEWIDEYEQARLQWEHKERDRRHSDQDGDKQEQDVQGEQVSMDSRHVGSTVRRYGQSDSRAESENDDEVYSDTE</sequence>
<feature type="compositionally biased region" description="Basic and acidic residues" evidence="2">
    <location>
        <begin position="302"/>
        <end position="318"/>
    </location>
</feature>
<dbReference type="PANTHER" id="PTHR47385">
    <property type="entry name" value="CALPONIN"/>
    <property type="match status" value="1"/>
</dbReference>
<evidence type="ECO:0000256" key="2">
    <source>
        <dbReference type="SAM" id="MobiDB-lite"/>
    </source>
</evidence>
<dbReference type="PROSITE" id="PS51122">
    <property type="entry name" value="CALPONIN_2"/>
    <property type="match status" value="4"/>
</dbReference>
<keyword evidence="3" id="KW-1185">Reference proteome</keyword>
<feature type="region of interest" description="Disordered" evidence="2">
    <location>
        <begin position="302"/>
        <end position="359"/>
    </location>
</feature>
<accession>A0A5S6R306</accession>
<feature type="compositionally biased region" description="Acidic residues" evidence="2">
    <location>
        <begin position="349"/>
        <end position="359"/>
    </location>
</feature>
<evidence type="ECO:0000313" key="4">
    <source>
        <dbReference type="WBParaSite" id="TMUE_3000014021.1"/>
    </source>
</evidence>
<dbReference type="InterPro" id="IPR050606">
    <property type="entry name" value="Calponin-like"/>
</dbReference>
<reference evidence="4" key="1">
    <citation type="submission" date="2019-12" db="UniProtKB">
        <authorList>
            <consortium name="WormBaseParasite"/>
        </authorList>
    </citation>
    <scope>IDENTIFICATION</scope>
</reference>
<dbReference type="PANTHER" id="PTHR47385:SF8">
    <property type="entry name" value="PROTEIN CBG16761"/>
    <property type="match status" value="1"/>
</dbReference>
<dbReference type="WBParaSite" id="TMUE_3000014021.1">
    <property type="protein sequence ID" value="TMUE_3000014021.1"/>
    <property type="gene ID" value="WBGene00290996"/>
</dbReference>
<dbReference type="Proteomes" id="UP000046395">
    <property type="component" value="Unassembled WGS sequence"/>
</dbReference>
<dbReference type="GO" id="GO:0051015">
    <property type="term" value="F:actin filament binding"/>
    <property type="evidence" value="ECO:0007669"/>
    <property type="project" value="TreeGrafter"/>
</dbReference>